<dbReference type="GO" id="GO:0030572">
    <property type="term" value="F:phosphatidyltransferase activity"/>
    <property type="evidence" value="ECO:0007669"/>
    <property type="project" value="UniProtKB-ARBA"/>
</dbReference>
<dbReference type="PANTHER" id="PTHR21248">
    <property type="entry name" value="CARDIOLIPIN SYNTHASE"/>
    <property type="match status" value="1"/>
</dbReference>
<proteinExistence type="predicted"/>
<feature type="domain" description="PLD phosphodiesterase" evidence="6">
    <location>
        <begin position="169"/>
        <end position="196"/>
    </location>
</feature>
<comment type="subcellular location">
    <subcellularLocation>
        <location evidence="2">Secreted</location>
    </subcellularLocation>
</comment>
<sequence length="513" mass="55718">MLILIKIFLGFGVVVSIAVMLARWAFAVPKGEERANSTALPPATSGRLALALASKAVGQTGKTGVLALQDGDDAFAARIMLADAAVASIDAQYYIWRGDLTGYLLLDALLRAADRGVRIRLLLDDNGVWGLDRELAALHAHPNVQVRLYNPFNLRRFKALSYAFDFFRLNRRMHNKSFTVDGLVTILGGRNVGDAYFKIGEAALFVDLDILAVGAIVAHVAADFDRYWAAPSVLGVDQIIRPTNGGDPIGDGLARFQSNPQFTDFQKVLERSDVIANMAKGDLGLEWTRALLVSDDPIKGQGAVRREDLLATKLMQAVGEIGVRFDGVSPYLVPGAAGVRAFAMLTKRGVAVRMLTNSLEATDVVPVHAGYAKRRRALLRAGVDLFELHARKDTQTPRVKKGPFGSSGASLHAKTFAVDGARIFVGSFNFDPRSTTLNTEMGLLIESAVMAEALHAAFDLGLSGVAWQVKRKDLRLVWIDQANGKVLTQEPGSTLFKRVVVMVVGWLPVEWLL</sequence>
<evidence type="ECO:0000313" key="7">
    <source>
        <dbReference type="EMBL" id="SEN86092.1"/>
    </source>
</evidence>
<dbReference type="InterPro" id="IPR001736">
    <property type="entry name" value="PLipase_D/transphosphatidylase"/>
</dbReference>
<dbReference type="STRING" id="1077947.SAMN05216227_102821"/>
<name>A0A1H8JZK1_9RHOB</name>
<organism evidence="7 8">
    <name type="scientific">Pseudorhodobacter antarcticus</name>
    <dbReference type="NCBI Taxonomy" id="1077947"/>
    <lineage>
        <taxon>Bacteria</taxon>
        <taxon>Pseudomonadati</taxon>
        <taxon>Pseudomonadota</taxon>
        <taxon>Alphaproteobacteria</taxon>
        <taxon>Rhodobacterales</taxon>
        <taxon>Paracoccaceae</taxon>
        <taxon>Pseudorhodobacter</taxon>
    </lineage>
</organism>
<dbReference type="AlphaFoldDB" id="A0A1H8JZK1"/>
<dbReference type="InterPro" id="IPR025202">
    <property type="entry name" value="PLD-like_dom"/>
</dbReference>
<evidence type="ECO:0000256" key="3">
    <source>
        <dbReference type="ARBA" id="ARBA00018392"/>
    </source>
</evidence>
<dbReference type="GO" id="GO:0005576">
    <property type="term" value="C:extracellular region"/>
    <property type="evidence" value="ECO:0007669"/>
    <property type="project" value="UniProtKB-SubCell"/>
</dbReference>
<accession>A0A1H8JZK1</accession>
<dbReference type="CDD" id="cd09113">
    <property type="entry name" value="PLDc_ymdC_like_2"/>
    <property type="match status" value="1"/>
</dbReference>
<dbReference type="CDD" id="cd09111">
    <property type="entry name" value="PLDc_ymdC_like_1"/>
    <property type="match status" value="1"/>
</dbReference>
<reference evidence="7 8" key="1">
    <citation type="submission" date="2016-10" db="EMBL/GenBank/DDBJ databases">
        <authorList>
            <person name="de Groot N.N."/>
        </authorList>
    </citation>
    <scope>NUCLEOTIDE SEQUENCE [LARGE SCALE GENOMIC DNA]</scope>
    <source>
        <strain evidence="7 8">CGMCC 1.10836</strain>
    </source>
</reference>
<dbReference type="RefSeq" id="WP_050518245.1">
    <property type="nucleotide sequence ID" value="NZ_FOCO01000028.1"/>
</dbReference>
<dbReference type="Gene3D" id="3.30.870.10">
    <property type="entry name" value="Endonuclease Chain A"/>
    <property type="match status" value="2"/>
</dbReference>
<dbReference type="Pfam" id="PF13091">
    <property type="entry name" value="PLDc_2"/>
    <property type="match status" value="2"/>
</dbReference>
<evidence type="ECO:0000313" key="8">
    <source>
        <dbReference type="Proteomes" id="UP000183002"/>
    </source>
</evidence>
<keyword evidence="4" id="KW-0964">Secreted</keyword>
<dbReference type="SUPFAM" id="SSF56024">
    <property type="entry name" value="Phospholipase D/nuclease"/>
    <property type="match status" value="2"/>
</dbReference>
<evidence type="ECO:0000259" key="6">
    <source>
        <dbReference type="PROSITE" id="PS50035"/>
    </source>
</evidence>
<feature type="domain" description="PLD phosphodiesterase" evidence="6">
    <location>
        <begin position="407"/>
        <end position="434"/>
    </location>
</feature>
<evidence type="ECO:0000256" key="1">
    <source>
        <dbReference type="ARBA" id="ARBA00003145"/>
    </source>
</evidence>
<gene>
    <name evidence="7" type="ORF">SAMN05216227_102821</name>
</gene>
<evidence type="ECO:0000256" key="4">
    <source>
        <dbReference type="ARBA" id="ARBA00022525"/>
    </source>
</evidence>
<dbReference type="Proteomes" id="UP000183002">
    <property type="component" value="Unassembled WGS sequence"/>
</dbReference>
<dbReference type="SMART" id="SM00155">
    <property type="entry name" value="PLDc"/>
    <property type="match status" value="2"/>
</dbReference>
<keyword evidence="8" id="KW-1185">Reference proteome</keyword>
<comment type="function">
    <text evidence="1">Could be a virulence factor.</text>
</comment>
<protein>
    <recommendedName>
        <fullName evidence="3">Phospholipase D</fullName>
    </recommendedName>
    <alternativeName>
        <fullName evidence="5">Choline phosphatase</fullName>
    </alternativeName>
</protein>
<dbReference type="EMBL" id="FOCO01000028">
    <property type="protein sequence ID" value="SEN86092.1"/>
    <property type="molecule type" value="Genomic_DNA"/>
</dbReference>
<dbReference type="PANTHER" id="PTHR21248:SF12">
    <property type="entry name" value="CARDIOLIPIN SYNTHASE C"/>
    <property type="match status" value="1"/>
</dbReference>
<dbReference type="GO" id="GO:0032049">
    <property type="term" value="P:cardiolipin biosynthetic process"/>
    <property type="evidence" value="ECO:0007669"/>
    <property type="project" value="UniProtKB-ARBA"/>
</dbReference>
<evidence type="ECO:0000256" key="5">
    <source>
        <dbReference type="ARBA" id="ARBA00029594"/>
    </source>
</evidence>
<dbReference type="OrthoDB" id="9814092at2"/>
<evidence type="ECO:0000256" key="2">
    <source>
        <dbReference type="ARBA" id="ARBA00004613"/>
    </source>
</evidence>
<dbReference type="PROSITE" id="PS50035">
    <property type="entry name" value="PLD"/>
    <property type="match status" value="2"/>
</dbReference>